<name>A0A9P6GSV9_9PLEO</name>
<accession>A0A9P6GSV9</accession>
<organism evidence="2 3">
    <name type="scientific">Paraphaeosphaeria minitans</name>
    <dbReference type="NCBI Taxonomy" id="565426"/>
    <lineage>
        <taxon>Eukaryota</taxon>
        <taxon>Fungi</taxon>
        <taxon>Dikarya</taxon>
        <taxon>Ascomycota</taxon>
        <taxon>Pezizomycotina</taxon>
        <taxon>Dothideomycetes</taxon>
        <taxon>Pleosporomycetidae</taxon>
        <taxon>Pleosporales</taxon>
        <taxon>Massarineae</taxon>
        <taxon>Didymosphaeriaceae</taxon>
        <taxon>Paraphaeosphaeria</taxon>
    </lineage>
</organism>
<dbReference type="Proteomes" id="UP000756921">
    <property type="component" value="Unassembled WGS sequence"/>
</dbReference>
<keyword evidence="3" id="KW-1185">Reference proteome</keyword>
<evidence type="ECO:0000313" key="3">
    <source>
        <dbReference type="Proteomes" id="UP000756921"/>
    </source>
</evidence>
<gene>
    <name evidence="2" type="ORF">PMIN01_00147</name>
</gene>
<evidence type="ECO:0000256" key="1">
    <source>
        <dbReference type="SAM" id="MobiDB-lite"/>
    </source>
</evidence>
<feature type="compositionally biased region" description="Basic and acidic residues" evidence="1">
    <location>
        <begin position="9"/>
        <end position="26"/>
    </location>
</feature>
<feature type="region of interest" description="Disordered" evidence="1">
    <location>
        <begin position="358"/>
        <end position="391"/>
    </location>
</feature>
<protein>
    <submittedName>
        <fullName evidence="2">Uncharacterized protein</fullName>
    </submittedName>
</protein>
<feature type="region of interest" description="Disordered" evidence="1">
    <location>
        <begin position="121"/>
        <end position="205"/>
    </location>
</feature>
<dbReference type="EMBL" id="WJXW01000001">
    <property type="protein sequence ID" value="KAF9740608.1"/>
    <property type="molecule type" value="Genomic_DNA"/>
</dbReference>
<feature type="region of interest" description="Disordered" evidence="1">
    <location>
        <begin position="1"/>
        <end position="26"/>
    </location>
</feature>
<evidence type="ECO:0000313" key="2">
    <source>
        <dbReference type="EMBL" id="KAF9740608.1"/>
    </source>
</evidence>
<reference evidence="2" key="1">
    <citation type="journal article" date="2020" name="Mol. Plant Microbe Interact.">
        <title>Genome Sequence of the Biocontrol Agent Coniothyrium minitans strain Conio (IMI 134523).</title>
        <authorList>
            <person name="Patel D."/>
            <person name="Shittu T.A."/>
            <person name="Baroncelli R."/>
            <person name="Muthumeenakshi S."/>
            <person name="Osborne T.H."/>
            <person name="Janganan T.K."/>
            <person name="Sreenivasaprasad S."/>
        </authorList>
    </citation>
    <scope>NUCLEOTIDE SEQUENCE</scope>
    <source>
        <strain evidence="2">Conio</strain>
    </source>
</reference>
<dbReference type="AlphaFoldDB" id="A0A9P6GSV9"/>
<comment type="caution">
    <text evidence="2">The sequence shown here is derived from an EMBL/GenBank/DDBJ whole genome shotgun (WGS) entry which is preliminary data.</text>
</comment>
<sequence>MQLEGQTAGRRDRKGEEKSSRRVGERARVDAVAGLDLSRAGAYDGQDGLISAQNRTSNGRIRVKASLEPTRLSVTRTGTGDSEASNGWGRAALHSFAGVGGGSRWMSDSTKQRDAWWSPSWPAQVTRRHPQPLNGGDGTGTKTSSTGVQDEEGSASGDWMRRSDRGKPNHAGDPITMRSPWASGRYGPPRHDHPPGHAQAVQPIATRTTRTTRTNTNTAAYLHTGISDRKLHRHLRSSGVWTWRDRRTTLGASPQPPPRRHLGAVGGGGHLHVAEPSLCSEMAMMSRGTGSFAQGSSAAVNPTHTATRQRVIARYPSDLTNARLWPFASEQLELAPVVQPLAHPTFLTADETNVPAVHSETGQAPGSALRLGGTQSMRRRPEKSFSSHQSHHHKHLSLKFAWPLTTNRIPCSDFGFLQGHGSAKSRGVRTWLRFLEASPPCYSCAFACGNFYDVQSPSQPWAPVCFLHTDLMPNNSSEESSS</sequence>
<proteinExistence type="predicted"/>